<organism evidence="1 2">
    <name type="scientific">Paenibacillus terrae</name>
    <dbReference type="NCBI Taxonomy" id="159743"/>
    <lineage>
        <taxon>Bacteria</taxon>
        <taxon>Bacillati</taxon>
        <taxon>Bacillota</taxon>
        <taxon>Bacilli</taxon>
        <taxon>Bacillales</taxon>
        <taxon>Paenibacillaceae</taxon>
        <taxon>Paenibacillus</taxon>
    </lineage>
</organism>
<dbReference type="EMBL" id="JTHP01000051">
    <property type="protein sequence ID" value="KJD43713.1"/>
    <property type="molecule type" value="Genomic_DNA"/>
</dbReference>
<proteinExistence type="predicted"/>
<protein>
    <submittedName>
        <fullName evidence="1">Uncharacterized protein</fullName>
    </submittedName>
</protein>
<gene>
    <name evidence="1" type="ORF">QD47_21135</name>
</gene>
<accession>A0A0D7WYA8</accession>
<keyword evidence="2" id="KW-1185">Reference proteome</keyword>
<evidence type="ECO:0000313" key="1">
    <source>
        <dbReference type="EMBL" id="KJD43713.1"/>
    </source>
</evidence>
<dbReference type="PATRIC" id="fig|159743.3.peg.4695"/>
<comment type="caution">
    <text evidence="1">The sequence shown here is derived from an EMBL/GenBank/DDBJ whole genome shotgun (WGS) entry which is preliminary data.</text>
</comment>
<sequence>MTRKRKKEIQTLIYRYSGPRLNVGYIFAPLRFRDTDEPKLEEMIFIYADDFDILLSALKSKYPLIDSETEETYEAFDPCWDNPISEPVWREILTEMDAWPTKELELRAFIDSFTTWARVQLEQAEGIVVTGNL</sequence>
<evidence type="ECO:0000313" key="2">
    <source>
        <dbReference type="Proteomes" id="UP000032534"/>
    </source>
</evidence>
<reference evidence="1 2" key="1">
    <citation type="submission" date="2014-11" db="EMBL/GenBank/DDBJ databases">
        <title>Draft Genome Sequences of Paenibacillus polymyxa NRRL B-30509 and Paenibacillus terrae NRRL B-30644, Strains from a Poultry Environment that Produce Tridecaptin A and Paenicidins.</title>
        <authorList>
            <person name="van Belkum M.J."/>
            <person name="Lohans C.T."/>
            <person name="Vederas J.C."/>
        </authorList>
    </citation>
    <scope>NUCLEOTIDE SEQUENCE [LARGE SCALE GENOMIC DNA]</scope>
    <source>
        <strain evidence="1 2">NRRL B-30644</strain>
    </source>
</reference>
<dbReference type="Proteomes" id="UP000032534">
    <property type="component" value="Unassembled WGS sequence"/>
</dbReference>
<dbReference type="OrthoDB" id="89542at2"/>
<name>A0A0D7WYA8_9BACL</name>
<dbReference type="AlphaFoldDB" id="A0A0D7WYA8"/>